<organism evidence="2 3">
    <name type="scientific">Litorihabitans aurantiacus</name>
    <dbReference type="NCBI Taxonomy" id="1930061"/>
    <lineage>
        <taxon>Bacteria</taxon>
        <taxon>Bacillati</taxon>
        <taxon>Actinomycetota</taxon>
        <taxon>Actinomycetes</taxon>
        <taxon>Micrococcales</taxon>
        <taxon>Beutenbergiaceae</taxon>
        <taxon>Litorihabitans</taxon>
    </lineage>
</organism>
<evidence type="ECO:0000313" key="3">
    <source>
        <dbReference type="Proteomes" id="UP001157161"/>
    </source>
</evidence>
<gene>
    <name evidence="2" type="ORF">GCM10025875_04570</name>
</gene>
<accession>A0AA37XCY0</accession>
<feature type="region of interest" description="Disordered" evidence="1">
    <location>
        <begin position="44"/>
        <end position="78"/>
    </location>
</feature>
<dbReference type="EMBL" id="BSUM01000001">
    <property type="protein sequence ID" value="GMA30465.1"/>
    <property type="molecule type" value="Genomic_DNA"/>
</dbReference>
<sequence length="138" mass="14698">MRTTVVSDPLEVPDRTCPGSSAVVRGDRVVENRGVTGDVAPVAAERGDAGEPAAERHRSGRLRVCPGKGVPPARRRPELATVDQGPQLPLRQPELAAAREAVTSTERREVAHHPSVAVPGAVPDRLWTTGARRPTPDQ</sequence>
<keyword evidence="3" id="KW-1185">Reference proteome</keyword>
<evidence type="ECO:0000256" key="1">
    <source>
        <dbReference type="SAM" id="MobiDB-lite"/>
    </source>
</evidence>
<dbReference type="AlphaFoldDB" id="A0AA37XCY0"/>
<reference evidence="2" key="1">
    <citation type="journal article" date="2014" name="Int. J. Syst. Evol. Microbiol.">
        <title>Complete genome sequence of Corynebacterium casei LMG S-19264T (=DSM 44701T), isolated from a smear-ripened cheese.</title>
        <authorList>
            <consortium name="US DOE Joint Genome Institute (JGI-PGF)"/>
            <person name="Walter F."/>
            <person name="Albersmeier A."/>
            <person name="Kalinowski J."/>
            <person name="Ruckert C."/>
        </authorList>
    </citation>
    <scope>NUCLEOTIDE SEQUENCE</scope>
    <source>
        <strain evidence="2">NBRC 112290</strain>
    </source>
</reference>
<evidence type="ECO:0000313" key="2">
    <source>
        <dbReference type="EMBL" id="GMA30465.1"/>
    </source>
</evidence>
<feature type="region of interest" description="Disordered" evidence="1">
    <location>
        <begin position="99"/>
        <end position="138"/>
    </location>
</feature>
<comment type="caution">
    <text evidence="2">The sequence shown here is derived from an EMBL/GenBank/DDBJ whole genome shotgun (WGS) entry which is preliminary data.</text>
</comment>
<reference evidence="2" key="2">
    <citation type="submission" date="2023-02" db="EMBL/GenBank/DDBJ databases">
        <authorList>
            <person name="Sun Q."/>
            <person name="Mori K."/>
        </authorList>
    </citation>
    <scope>NUCLEOTIDE SEQUENCE</scope>
    <source>
        <strain evidence="2">NBRC 112290</strain>
    </source>
</reference>
<proteinExistence type="predicted"/>
<protein>
    <submittedName>
        <fullName evidence="2">Uncharacterized protein</fullName>
    </submittedName>
</protein>
<dbReference type="Proteomes" id="UP001157161">
    <property type="component" value="Unassembled WGS sequence"/>
</dbReference>
<feature type="compositionally biased region" description="Basic and acidic residues" evidence="1">
    <location>
        <begin position="45"/>
        <end position="57"/>
    </location>
</feature>
<name>A0AA37XCY0_9MICO</name>